<dbReference type="GO" id="GO:0016491">
    <property type="term" value="F:oxidoreductase activity"/>
    <property type="evidence" value="ECO:0007669"/>
    <property type="project" value="UniProtKB-KW"/>
</dbReference>
<evidence type="ECO:0000313" key="3">
    <source>
        <dbReference type="EMBL" id="MBK1883772.1"/>
    </source>
</evidence>
<accession>A0A934S7T5</accession>
<evidence type="ECO:0000256" key="1">
    <source>
        <dbReference type="ARBA" id="ARBA00006484"/>
    </source>
</evidence>
<dbReference type="Gene3D" id="3.40.50.720">
    <property type="entry name" value="NAD(P)-binding Rossmann-like Domain"/>
    <property type="match status" value="1"/>
</dbReference>
<gene>
    <name evidence="3" type="ORF">JIN85_15240</name>
</gene>
<dbReference type="AlphaFoldDB" id="A0A934S7T5"/>
<dbReference type="EMBL" id="JAENIJ010000027">
    <property type="protein sequence ID" value="MBK1883772.1"/>
    <property type="molecule type" value="Genomic_DNA"/>
</dbReference>
<dbReference type="PRINTS" id="PR00081">
    <property type="entry name" value="GDHRDH"/>
</dbReference>
<dbReference type="RefSeq" id="WP_200272254.1">
    <property type="nucleotide sequence ID" value="NZ_JAENIJ010000027.1"/>
</dbReference>
<reference evidence="3" key="1">
    <citation type="submission" date="2021-01" db="EMBL/GenBank/DDBJ databases">
        <title>Modified the classification status of verrucomicrobia.</title>
        <authorList>
            <person name="Feng X."/>
        </authorList>
    </citation>
    <scope>NUCLEOTIDE SEQUENCE</scope>
    <source>
        <strain evidence="3">KCTC 22041</strain>
    </source>
</reference>
<keyword evidence="4" id="KW-1185">Reference proteome</keyword>
<proteinExistence type="inferred from homology"/>
<organism evidence="3 4">
    <name type="scientific">Luteolibacter pohnpeiensis</name>
    <dbReference type="NCBI Taxonomy" id="454153"/>
    <lineage>
        <taxon>Bacteria</taxon>
        <taxon>Pseudomonadati</taxon>
        <taxon>Verrucomicrobiota</taxon>
        <taxon>Verrucomicrobiia</taxon>
        <taxon>Verrucomicrobiales</taxon>
        <taxon>Verrucomicrobiaceae</taxon>
        <taxon>Luteolibacter</taxon>
    </lineage>
</organism>
<sequence length="321" mass="35153">MPIVLITGGHTGIGFQCAERLACHHRKDLILAGRSMERMKPAAEKLRSYGVKVWTIQLDTSSMRSVRVASEIVRDILSEHLCGTLQALICNAGVSSSGPVSYSEDGYEKTFATNYLGHFLLTELLCDAIAPKGRILLVVSGTHDPDTMDGKMVGRAAEPDAFALAHDGKDGQKPLAGGRHYSTSKLCMVMMAYELHRRLRKSESHIASIAYDPGAIPETGLIRNLPLPLQAFFRLPPVKWLVAHAGVTTGSLEFSGNRLADIAVEKQYADDSGKYLQSSNGRLIEARSSRVSYDGEKAQQLWDQTKTLVKLTTEEEPQLLS</sequence>
<evidence type="ECO:0000256" key="2">
    <source>
        <dbReference type="ARBA" id="ARBA00023002"/>
    </source>
</evidence>
<dbReference type="Pfam" id="PF00106">
    <property type="entry name" value="adh_short"/>
    <property type="match status" value="1"/>
</dbReference>
<dbReference type="InterPro" id="IPR002347">
    <property type="entry name" value="SDR_fam"/>
</dbReference>
<protein>
    <submittedName>
        <fullName evidence="3">SDR family NAD(P)-dependent oxidoreductase</fullName>
    </submittedName>
</protein>
<comment type="caution">
    <text evidence="3">The sequence shown here is derived from an EMBL/GenBank/DDBJ whole genome shotgun (WGS) entry which is preliminary data.</text>
</comment>
<evidence type="ECO:0000313" key="4">
    <source>
        <dbReference type="Proteomes" id="UP000603141"/>
    </source>
</evidence>
<dbReference type="PANTHER" id="PTHR24320">
    <property type="entry name" value="RETINOL DEHYDROGENASE"/>
    <property type="match status" value="1"/>
</dbReference>
<dbReference type="Proteomes" id="UP000603141">
    <property type="component" value="Unassembled WGS sequence"/>
</dbReference>
<keyword evidence="2" id="KW-0560">Oxidoreductase</keyword>
<comment type="similarity">
    <text evidence="1">Belongs to the short-chain dehydrogenases/reductases (SDR) family.</text>
</comment>
<name>A0A934S7T5_9BACT</name>
<dbReference type="PANTHER" id="PTHR24320:SF152">
    <property type="entry name" value="SHORT-CHAIN DEHYDROGENASE_REDUCTASE FAMILY PROTEIN"/>
    <property type="match status" value="1"/>
</dbReference>
<dbReference type="InterPro" id="IPR036291">
    <property type="entry name" value="NAD(P)-bd_dom_sf"/>
</dbReference>
<dbReference type="SUPFAM" id="SSF51735">
    <property type="entry name" value="NAD(P)-binding Rossmann-fold domains"/>
    <property type="match status" value="1"/>
</dbReference>